<dbReference type="KEGG" id="vmo:VMUT_0953"/>
<dbReference type="RefSeq" id="WP_013604325.1">
    <property type="nucleotide sequence ID" value="NC_015151.1"/>
</dbReference>
<evidence type="ECO:0000256" key="1">
    <source>
        <dbReference type="ARBA" id="ARBA00023277"/>
    </source>
</evidence>
<dbReference type="PANTHER" id="PTHR31268">
    <property type="match status" value="1"/>
</dbReference>
<evidence type="ECO:0000313" key="3">
    <source>
        <dbReference type="Proteomes" id="UP000007485"/>
    </source>
</evidence>
<dbReference type="Proteomes" id="UP000007485">
    <property type="component" value="Chromosome"/>
</dbReference>
<sequence>MRYDYGSIVELSVKSKGVDLSEYPVSISLNPGGQPQGLLALTLLNLAGPFMDRAFNYYSYVAQGKAPRSEPPPERPEYPGKVNYVGKWEHDPVSCWAYPTFPGGLNEIPPYTVFLLAKLGDSYEAYLALSSGQLTGFIGPGLRLIIFTGRPSQGIKGWPLVIGVSKDPYEAIDNAVKLASIVAPIKHRKSKAKPKFMNGLGWCSWNALLTDDLNHESVIRIIKGLMDKGVPIRWIIIDDGWQELRNGSLNNVKPDPSKFPRGFKALVNELKALGIEDAGLWFTINMYWRGVTEDFLNSLGVEGYKTGAGYVPMPNLDSAFRLYDTWFRILKSEGFSFAKVDNQWIVHRLYWGFANDAEASRAVELALQLAAASNGIDILNCMDMSPGNYSNYALSNVMRASQDYIPMWRADAKLHTLWNAYNSLLYNHFAYPDYDMWMSYDPSARLMAVTRIFSGGPVYITDREPEKTNVELIKWITLSNGEVVRVNEPALPTRDILFRDPYNEAVLLKLASAVNGYPVIAFMNINRGGLRISEEFRLSNMPMELSSKYVYYKVISGEWGIIEANGSVKVELNELEVEIVVLAPLINGNAVIGIMEKALPPYPLEFIKIDSKIMVRTKDAGTLLYVRDNTLGKVNVKVGSIIETSQ</sequence>
<keyword evidence="3" id="KW-1185">Reference proteome</keyword>
<dbReference type="eggNOG" id="arCOG06049">
    <property type="taxonomic scope" value="Archaea"/>
</dbReference>
<keyword evidence="1" id="KW-0119">Carbohydrate metabolism</keyword>
<gene>
    <name evidence="2" type="ordered locus">VMUT_0953</name>
</gene>
<accession>F0QXC4</accession>
<protein>
    <submittedName>
        <fullName evidence="2">Raffinose synthase</fullName>
    </submittedName>
</protein>
<dbReference type="Pfam" id="PF05691">
    <property type="entry name" value="Raffinose_syn"/>
    <property type="match status" value="2"/>
</dbReference>
<dbReference type="HOGENOM" id="CLU_415982_0_0_2"/>
<organism evidence="2 3">
    <name type="scientific">Vulcanisaeta moutnovskia (strain 768-28)</name>
    <dbReference type="NCBI Taxonomy" id="985053"/>
    <lineage>
        <taxon>Archaea</taxon>
        <taxon>Thermoproteota</taxon>
        <taxon>Thermoprotei</taxon>
        <taxon>Thermoproteales</taxon>
        <taxon>Thermoproteaceae</taxon>
        <taxon>Vulcanisaeta</taxon>
    </lineage>
</organism>
<dbReference type="Gene3D" id="3.20.20.70">
    <property type="entry name" value="Aldolase class I"/>
    <property type="match status" value="1"/>
</dbReference>
<dbReference type="SUPFAM" id="SSF51445">
    <property type="entry name" value="(Trans)glycosidases"/>
    <property type="match status" value="1"/>
</dbReference>
<dbReference type="GeneID" id="10290022"/>
<dbReference type="EMBL" id="CP002529">
    <property type="protein sequence ID" value="ADY01163.1"/>
    <property type="molecule type" value="Genomic_DNA"/>
</dbReference>
<dbReference type="STRING" id="985053.VMUT_0953"/>
<proteinExistence type="predicted"/>
<dbReference type="InterPro" id="IPR008811">
    <property type="entry name" value="Glycosyl_hydrolases_36"/>
</dbReference>
<dbReference type="InterPro" id="IPR013785">
    <property type="entry name" value="Aldolase_TIM"/>
</dbReference>
<dbReference type="AlphaFoldDB" id="F0QXC4"/>
<dbReference type="PANTHER" id="PTHR31268:SF32">
    <property type="entry name" value="GALACTINOL--SUCROSE GALACTOSYLTRANSFERASE 2-RELATED"/>
    <property type="match status" value="1"/>
</dbReference>
<reference evidence="2 3" key="1">
    <citation type="journal article" date="2011" name="J. Bacteriol.">
        <title>Complete genome sequence of 'Vulcanisaeta moutnovskia' strain 768-28, a novel member of the hyperthermophilic crenarchaeal genus vulcanisaeta.</title>
        <authorList>
            <person name="Gumerov V.M."/>
            <person name="Mardanov A.V."/>
            <person name="Beletsky A.V."/>
            <person name="Prokofeva M.I."/>
            <person name="Bonch-Osmolovskaya E.A."/>
            <person name="Ravin N.V."/>
            <person name="Skryabin K.G."/>
        </authorList>
    </citation>
    <scope>NUCLEOTIDE SEQUENCE [LARGE SCALE GENOMIC DNA]</scope>
    <source>
        <strain evidence="2 3">768-28</strain>
    </source>
</reference>
<name>F0QXC4_VULM7</name>
<evidence type="ECO:0000313" key="2">
    <source>
        <dbReference type="EMBL" id="ADY01163.1"/>
    </source>
</evidence>
<dbReference type="InterPro" id="IPR017853">
    <property type="entry name" value="GH"/>
</dbReference>